<dbReference type="Pfam" id="PF16093">
    <property type="entry name" value="PAC4"/>
    <property type="match status" value="1"/>
</dbReference>
<dbReference type="InterPro" id="IPR032157">
    <property type="entry name" value="PAC4"/>
</dbReference>
<dbReference type="PANTHER" id="PTHR33559">
    <property type="entry name" value="PROTEASOME ASSEMBLY CHAPERONE 4"/>
    <property type="match status" value="1"/>
</dbReference>
<keyword evidence="2" id="KW-1185">Reference proteome</keyword>
<dbReference type="OMA" id="DDMLFVF"/>
<accession>A0A1X2H892</accession>
<dbReference type="OrthoDB" id="368507at2759"/>
<reference evidence="1 2" key="1">
    <citation type="submission" date="2016-07" db="EMBL/GenBank/DDBJ databases">
        <title>Pervasive Adenine N6-methylation of Active Genes in Fungi.</title>
        <authorList>
            <consortium name="DOE Joint Genome Institute"/>
            <person name="Mondo S.J."/>
            <person name="Dannebaum R.O."/>
            <person name="Kuo R.C."/>
            <person name="Labutti K."/>
            <person name="Haridas S."/>
            <person name="Kuo A."/>
            <person name="Salamov A."/>
            <person name="Ahrendt S.R."/>
            <person name="Lipzen A."/>
            <person name="Sullivan W."/>
            <person name="Andreopoulos W.B."/>
            <person name="Clum A."/>
            <person name="Lindquist E."/>
            <person name="Daum C."/>
            <person name="Ramamoorthy G.K."/>
            <person name="Gryganskyi A."/>
            <person name="Culley D."/>
            <person name="Magnuson J.K."/>
            <person name="James T.Y."/>
            <person name="O'Malley M.A."/>
            <person name="Stajich J.E."/>
            <person name="Spatafora J.W."/>
            <person name="Visel A."/>
            <person name="Grigoriev I.V."/>
        </authorList>
    </citation>
    <scope>NUCLEOTIDE SEQUENCE [LARGE SCALE GENOMIC DNA]</scope>
    <source>
        <strain evidence="1 2">NRRL 2496</strain>
    </source>
</reference>
<dbReference type="InParanoid" id="A0A1X2H892"/>
<name>A0A1X2H892_SYNRA</name>
<dbReference type="EMBL" id="MCGN01000007">
    <property type="protein sequence ID" value="ORY94744.1"/>
    <property type="molecule type" value="Genomic_DNA"/>
</dbReference>
<protein>
    <recommendedName>
        <fullName evidence="3">Proteasome assembly chaperone 4</fullName>
    </recommendedName>
</protein>
<evidence type="ECO:0000313" key="1">
    <source>
        <dbReference type="EMBL" id="ORY94744.1"/>
    </source>
</evidence>
<proteinExistence type="predicted"/>
<dbReference type="AlphaFoldDB" id="A0A1X2H892"/>
<gene>
    <name evidence="1" type="ORF">BCR43DRAFT_331704</name>
</gene>
<evidence type="ECO:0000313" key="2">
    <source>
        <dbReference type="Proteomes" id="UP000242180"/>
    </source>
</evidence>
<dbReference type="PANTHER" id="PTHR33559:SF1">
    <property type="entry name" value="PROTEASOME ASSEMBLY CHAPERONE 4"/>
    <property type="match status" value="1"/>
</dbReference>
<dbReference type="Proteomes" id="UP000242180">
    <property type="component" value="Unassembled WGS sequence"/>
</dbReference>
<dbReference type="GO" id="GO:0043248">
    <property type="term" value="P:proteasome assembly"/>
    <property type="evidence" value="ECO:0007669"/>
    <property type="project" value="InterPro"/>
</dbReference>
<dbReference type="STRING" id="13706.A0A1X2H892"/>
<organism evidence="1 2">
    <name type="scientific">Syncephalastrum racemosum</name>
    <name type="common">Filamentous fungus</name>
    <dbReference type="NCBI Taxonomy" id="13706"/>
    <lineage>
        <taxon>Eukaryota</taxon>
        <taxon>Fungi</taxon>
        <taxon>Fungi incertae sedis</taxon>
        <taxon>Mucoromycota</taxon>
        <taxon>Mucoromycotina</taxon>
        <taxon>Mucoromycetes</taxon>
        <taxon>Mucorales</taxon>
        <taxon>Syncephalastraceae</taxon>
        <taxon>Syncephalastrum</taxon>
    </lineage>
</organism>
<comment type="caution">
    <text evidence="1">The sequence shown here is derived from an EMBL/GenBank/DDBJ whole genome shotgun (WGS) entry which is preliminary data.</text>
</comment>
<sequence length="118" mass="13185">MAHPVEPRFLVHQATYDYLSEPLYFQLTQMNASCWVWVGKKNARLNDVSVGMPIPGQPTATTVFGQTVGEASRNIARRLAAKYNQPFYISLDLGNANDDMLLAFCEKKLSAFVKSVLT</sequence>
<evidence type="ECO:0008006" key="3">
    <source>
        <dbReference type="Google" id="ProtNLM"/>
    </source>
</evidence>